<comment type="caution">
    <text evidence="3">The sequence shown here is derived from an EMBL/GenBank/DDBJ whole genome shotgun (WGS) entry which is preliminary data.</text>
</comment>
<keyword evidence="4" id="KW-1185">Reference proteome</keyword>
<gene>
    <name evidence="3" type="ORF">FMM08_08865</name>
</gene>
<name>A0A5C8ZH05_9ACTN</name>
<accession>A0A5C8ZH05</accession>
<evidence type="ECO:0000256" key="1">
    <source>
        <dbReference type="SAM" id="MobiDB-lite"/>
    </source>
</evidence>
<proteinExistence type="predicted"/>
<dbReference type="EMBL" id="VKAC01000004">
    <property type="protein sequence ID" value="TXR56824.1"/>
    <property type="molecule type" value="Genomic_DNA"/>
</dbReference>
<dbReference type="SUPFAM" id="SSF54593">
    <property type="entry name" value="Glyoxalase/Bleomycin resistance protein/Dihydroxybiphenyl dioxygenase"/>
    <property type="match status" value="2"/>
</dbReference>
<protein>
    <submittedName>
        <fullName evidence="3">VOC family protein</fullName>
    </submittedName>
</protein>
<organism evidence="3 4">
    <name type="scientific">Quadrisphaera setariae</name>
    <dbReference type="NCBI Taxonomy" id="2593304"/>
    <lineage>
        <taxon>Bacteria</taxon>
        <taxon>Bacillati</taxon>
        <taxon>Actinomycetota</taxon>
        <taxon>Actinomycetes</taxon>
        <taxon>Kineosporiales</taxon>
        <taxon>Kineosporiaceae</taxon>
        <taxon>Quadrisphaera</taxon>
    </lineage>
</organism>
<feature type="region of interest" description="Disordered" evidence="1">
    <location>
        <begin position="182"/>
        <end position="210"/>
    </location>
</feature>
<dbReference type="Proteomes" id="UP000321234">
    <property type="component" value="Unassembled WGS sequence"/>
</dbReference>
<dbReference type="PANTHER" id="PTHR35908">
    <property type="entry name" value="HYPOTHETICAL FUSION PROTEIN"/>
    <property type="match status" value="1"/>
</dbReference>
<dbReference type="Gene3D" id="3.10.180.10">
    <property type="entry name" value="2,3-Dihydroxybiphenyl 1,2-Dioxygenase, domain 1"/>
    <property type="match status" value="2"/>
</dbReference>
<dbReference type="InterPro" id="IPR029068">
    <property type="entry name" value="Glyas_Bleomycin-R_OHBP_Dase"/>
</dbReference>
<feature type="domain" description="Glyoxalase-like" evidence="2">
    <location>
        <begin position="134"/>
        <end position="249"/>
    </location>
</feature>
<feature type="compositionally biased region" description="Basic and acidic residues" evidence="1">
    <location>
        <begin position="193"/>
        <end position="202"/>
    </location>
</feature>
<dbReference type="OrthoDB" id="3212826at2"/>
<sequence length="255" mass="26860">MHLENVVWDARDPRALGGFWAAALGARVITDEPDLLEARLALDPATGAFLDLCFPRVGHPSAAPPRLHLDLRGGTALDDLVQRLLGLGAEPADVGQGDDVPWTVLVDPEGGAFCVMPDRPGYEVTTGPVVGLPLDSADPERDAAFWAAVSGWRRTDDVAGAPALQHPGGIGPLLALCPEPRPKPAGRGGKNRVHLDVRRDASDLQEQDDDGERAVVERLLALGATSLSAPGELPWLVFADPSGNELCVLPPSPST</sequence>
<dbReference type="PANTHER" id="PTHR35908:SF1">
    <property type="entry name" value="CONSERVED PROTEIN"/>
    <property type="match status" value="1"/>
</dbReference>
<evidence type="ECO:0000313" key="4">
    <source>
        <dbReference type="Proteomes" id="UP000321234"/>
    </source>
</evidence>
<evidence type="ECO:0000313" key="3">
    <source>
        <dbReference type="EMBL" id="TXR56824.1"/>
    </source>
</evidence>
<reference evidence="3 4" key="1">
    <citation type="submission" date="2019-07" db="EMBL/GenBank/DDBJ databases">
        <title>Quadrisphaera sp. strain DD2A genome sequencing and assembly.</title>
        <authorList>
            <person name="Kim I."/>
        </authorList>
    </citation>
    <scope>NUCLEOTIDE SEQUENCE [LARGE SCALE GENOMIC DNA]</scope>
    <source>
        <strain evidence="3 4">DD2A</strain>
    </source>
</reference>
<evidence type="ECO:0000259" key="2">
    <source>
        <dbReference type="Pfam" id="PF18029"/>
    </source>
</evidence>
<dbReference type="InterPro" id="IPR041581">
    <property type="entry name" value="Glyoxalase_6"/>
</dbReference>
<dbReference type="CDD" id="cd06587">
    <property type="entry name" value="VOC"/>
    <property type="match status" value="1"/>
</dbReference>
<dbReference type="Pfam" id="PF18029">
    <property type="entry name" value="Glyoxalase_6"/>
    <property type="match status" value="2"/>
</dbReference>
<dbReference type="AlphaFoldDB" id="A0A5C8ZH05"/>
<feature type="domain" description="Glyoxalase-like" evidence="2">
    <location>
        <begin position="6"/>
        <end position="116"/>
    </location>
</feature>